<name>A0A7X4YQW9_9BACL</name>
<reference evidence="5 6" key="1">
    <citation type="submission" date="2020-01" db="EMBL/GenBank/DDBJ databases">
        <title>Paenibacillus soybeanensis sp. nov. isolated from the nodules of soybean (Glycine max(L.) Merr).</title>
        <authorList>
            <person name="Wang H."/>
        </authorList>
    </citation>
    <scope>NUCLEOTIDE SEQUENCE [LARGE SCALE GENOMIC DNA]</scope>
    <source>
        <strain evidence="5 6">DSM 23054</strain>
    </source>
</reference>
<dbReference type="Gene3D" id="1.10.10.10">
    <property type="entry name" value="Winged helix-like DNA-binding domain superfamily/Winged helix DNA-binding domain"/>
    <property type="match status" value="1"/>
</dbReference>
<dbReference type="RefSeq" id="WP_161700296.1">
    <property type="nucleotide sequence ID" value="NZ_JAAAMU010000009.1"/>
</dbReference>
<protein>
    <submittedName>
        <fullName evidence="5">MarR family transcriptional regulator</fullName>
    </submittedName>
</protein>
<dbReference type="PANTHER" id="PTHR42756">
    <property type="entry name" value="TRANSCRIPTIONAL REGULATOR, MARR"/>
    <property type="match status" value="1"/>
</dbReference>
<dbReference type="PROSITE" id="PS50995">
    <property type="entry name" value="HTH_MARR_2"/>
    <property type="match status" value="1"/>
</dbReference>
<dbReference type="Pfam" id="PF01047">
    <property type="entry name" value="MarR"/>
    <property type="match status" value="1"/>
</dbReference>
<feature type="domain" description="HTH marR-type" evidence="4">
    <location>
        <begin position="6"/>
        <end position="138"/>
    </location>
</feature>
<sequence>MIIKLDDAVGFILTKTLRNLNLLFNQEFSPSGITSEQWCLVKRLDEQDGISIKELTLGVGKDQANVTRILAILEQRGFVQRSPHPNDGRSSLVYLTGAGKELAARLNPIDERIQAIAVDGLSEEEVQFLRRTLAKLSHNADKHLKR</sequence>
<dbReference type="GO" id="GO:0003700">
    <property type="term" value="F:DNA-binding transcription factor activity"/>
    <property type="evidence" value="ECO:0007669"/>
    <property type="project" value="InterPro"/>
</dbReference>
<keyword evidence="3" id="KW-0804">Transcription</keyword>
<dbReference type="InterPro" id="IPR023187">
    <property type="entry name" value="Tscrpt_reg_MarR-type_CS"/>
</dbReference>
<dbReference type="GO" id="GO:0003677">
    <property type="term" value="F:DNA binding"/>
    <property type="evidence" value="ECO:0007669"/>
    <property type="project" value="UniProtKB-KW"/>
</dbReference>
<keyword evidence="6" id="KW-1185">Reference proteome</keyword>
<organism evidence="5 6">
    <name type="scientific">Paenibacillus sacheonensis</name>
    <dbReference type="NCBI Taxonomy" id="742054"/>
    <lineage>
        <taxon>Bacteria</taxon>
        <taxon>Bacillati</taxon>
        <taxon>Bacillota</taxon>
        <taxon>Bacilli</taxon>
        <taxon>Bacillales</taxon>
        <taxon>Paenibacillaceae</taxon>
        <taxon>Paenibacillus</taxon>
    </lineage>
</organism>
<dbReference type="SMART" id="SM00347">
    <property type="entry name" value="HTH_MARR"/>
    <property type="match status" value="1"/>
</dbReference>
<dbReference type="Proteomes" id="UP000558113">
    <property type="component" value="Unassembled WGS sequence"/>
</dbReference>
<dbReference type="OrthoDB" id="5327581at2"/>
<evidence type="ECO:0000256" key="2">
    <source>
        <dbReference type="ARBA" id="ARBA00023125"/>
    </source>
</evidence>
<accession>A0A7X4YQW9</accession>
<dbReference type="SUPFAM" id="SSF46785">
    <property type="entry name" value="Winged helix' DNA-binding domain"/>
    <property type="match status" value="1"/>
</dbReference>
<evidence type="ECO:0000259" key="4">
    <source>
        <dbReference type="PROSITE" id="PS50995"/>
    </source>
</evidence>
<keyword evidence="1" id="KW-0805">Transcription regulation</keyword>
<dbReference type="InterPro" id="IPR000835">
    <property type="entry name" value="HTH_MarR-typ"/>
</dbReference>
<evidence type="ECO:0000313" key="5">
    <source>
        <dbReference type="EMBL" id="NBC70887.1"/>
    </source>
</evidence>
<dbReference type="PRINTS" id="PR00598">
    <property type="entry name" value="HTHMARR"/>
</dbReference>
<comment type="caution">
    <text evidence="5">The sequence shown here is derived from an EMBL/GenBank/DDBJ whole genome shotgun (WGS) entry which is preliminary data.</text>
</comment>
<evidence type="ECO:0000256" key="3">
    <source>
        <dbReference type="ARBA" id="ARBA00023163"/>
    </source>
</evidence>
<keyword evidence="2" id="KW-0238">DNA-binding</keyword>
<dbReference type="PANTHER" id="PTHR42756:SF1">
    <property type="entry name" value="TRANSCRIPTIONAL REPRESSOR OF EMRAB OPERON"/>
    <property type="match status" value="1"/>
</dbReference>
<dbReference type="AlphaFoldDB" id="A0A7X4YQW9"/>
<proteinExistence type="predicted"/>
<dbReference type="PROSITE" id="PS01117">
    <property type="entry name" value="HTH_MARR_1"/>
    <property type="match status" value="1"/>
</dbReference>
<evidence type="ECO:0000256" key="1">
    <source>
        <dbReference type="ARBA" id="ARBA00023015"/>
    </source>
</evidence>
<dbReference type="InterPro" id="IPR036390">
    <property type="entry name" value="WH_DNA-bd_sf"/>
</dbReference>
<gene>
    <name evidence="5" type="ORF">GT003_17950</name>
</gene>
<evidence type="ECO:0000313" key="6">
    <source>
        <dbReference type="Proteomes" id="UP000558113"/>
    </source>
</evidence>
<dbReference type="EMBL" id="JAAAMU010000009">
    <property type="protein sequence ID" value="NBC70887.1"/>
    <property type="molecule type" value="Genomic_DNA"/>
</dbReference>
<dbReference type="InterPro" id="IPR036388">
    <property type="entry name" value="WH-like_DNA-bd_sf"/>
</dbReference>